<keyword evidence="3" id="KW-1185">Reference proteome</keyword>
<dbReference type="EMBL" id="KV700128">
    <property type="protein sequence ID" value="OCF32825.1"/>
    <property type="molecule type" value="Genomic_DNA"/>
</dbReference>
<proteinExistence type="predicted"/>
<reference evidence="2 3" key="1">
    <citation type="submission" date="2013-07" db="EMBL/GenBank/DDBJ databases">
        <title>The Genome Sequence of Cryptococcus heveanensis BCC8398.</title>
        <authorList>
            <consortium name="The Broad Institute Genome Sequencing Platform"/>
            <person name="Cuomo C."/>
            <person name="Litvintseva A."/>
            <person name="Chen Y."/>
            <person name="Heitman J."/>
            <person name="Sun S."/>
            <person name="Springer D."/>
            <person name="Dromer F."/>
            <person name="Young S.K."/>
            <person name="Zeng Q."/>
            <person name="Gargeya S."/>
            <person name="Fitzgerald M."/>
            <person name="Abouelleil A."/>
            <person name="Alvarado L."/>
            <person name="Berlin A.M."/>
            <person name="Chapman S.B."/>
            <person name="Dewar J."/>
            <person name="Goldberg J."/>
            <person name="Griggs A."/>
            <person name="Gujja S."/>
            <person name="Hansen M."/>
            <person name="Howarth C."/>
            <person name="Imamovic A."/>
            <person name="Larimer J."/>
            <person name="McCowan C."/>
            <person name="Murphy C."/>
            <person name="Pearson M."/>
            <person name="Priest M."/>
            <person name="Roberts A."/>
            <person name="Saif S."/>
            <person name="Shea T."/>
            <person name="Sykes S."/>
            <person name="Wortman J."/>
            <person name="Nusbaum C."/>
            <person name="Birren B."/>
        </authorList>
    </citation>
    <scope>NUCLEOTIDE SEQUENCE [LARGE SCALE GENOMIC DNA]</scope>
    <source>
        <strain evidence="2 3">BCC8398</strain>
    </source>
</reference>
<evidence type="ECO:0000256" key="1">
    <source>
        <dbReference type="SAM" id="MobiDB-lite"/>
    </source>
</evidence>
<name>A0A1B9GPT1_9TREE</name>
<accession>A0A1B9GPT1</accession>
<feature type="compositionally biased region" description="Basic residues" evidence="1">
    <location>
        <begin position="1"/>
        <end position="10"/>
    </location>
</feature>
<organism evidence="2 3">
    <name type="scientific">Kwoniella heveanensis BCC8398</name>
    <dbReference type="NCBI Taxonomy" id="1296120"/>
    <lineage>
        <taxon>Eukaryota</taxon>
        <taxon>Fungi</taxon>
        <taxon>Dikarya</taxon>
        <taxon>Basidiomycota</taxon>
        <taxon>Agaricomycotina</taxon>
        <taxon>Tremellomycetes</taxon>
        <taxon>Tremellales</taxon>
        <taxon>Cryptococcaceae</taxon>
        <taxon>Kwoniella</taxon>
    </lineage>
</organism>
<dbReference type="Proteomes" id="UP000092666">
    <property type="component" value="Unassembled WGS sequence"/>
</dbReference>
<feature type="compositionally biased region" description="Polar residues" evidence="1">
    <location>
        <begin position="88"/>
        <end position="105"/>
    </location>
</feature>
<feature type="compositionally biased region" description="Polar residues" evidence="1">
    <location>
        <begin position="311"/>
        <end position="321"/>
    </location>
</feature>
<evidence type="ECO:0000313" key="2">
    <source>
        <dbReference type="EMBL" id="OCF32825.1"/>
    </source>
</evidence>
<feature type="compositionally biased region" description="Low complexity" evidence="1">
    <location>
        <begin position="254"/>
        <end position="270"/>
    </location>
</feature>
<sequence>MPVQRSHSRNSARSARSPRVVPYSPSEQRNLSSDFGHSTASNLLYITPAVGPVFEHDASDDQEWRGRALSTHPYLSLRNSEAPRHPSQPVSQQGQSWNTTPSSPLSLDAGFGDHDFDINYSYNPAESLAYVSYLDPPPGPESHLDPESFFDPPHVSVTPAADANFGAQDPSAQFLPPYPAMISPLPMVSAVGDATASELSWVEGQGDHMPQALYPQLPFEPQVFTGIAPDQYYQWQVLDQKPTCMASSNDYQLSPHTASSVSASGSAWDSRPADSLVPTASRNEHPWFPDSGTITDLEAVGMDEYSPPSNPQLAQSSGDLNSHSDPEVSNDRPSNRTEHVDRPTTDTDNPIVLSTAALRDIEIYARSRQFKNWIDEVLTLP</sequence>
<feature type="compositionally biased region" description="Basic and acidic residues" evidence="1">
    <location>
        <begin position="322"/>
        <end position="345"/>
    </location>
</feature>
<feature type="region of interest" description="Disordered" evidence="1">
    <location>
        <begin position="1"/>
        <end position="35"/>
    </location>
</feature>
<protein>
    <submittedName>
        <fullName evidence="2">Uncharacterized protein</fullName>
    </submittedName>
</protein>
<reference evidence="3" key="2">
    <citation type="submission" date="2013-12" db="EMBL/GenBank/DDBJ databases">
        <title>Evolution of pathogenesis and genome organization in the Tremellales.</title>
        <authorList>
            <person name="Cuomo C."/>
            <person name="Litvintseva A."/>
            <person name="Heitman J."/>
            <person name="Chen Y."/>
            <person name="Sun S."/>
            <person name="Springer D."/>
            <person name="Dromer F."/>
            <person name="Young S."/>
            <person name="Zeng Q."/>
            <person name="Chapman S."/>
            <person name="Gujja S."/>
            <person name="Saif S."/>
            <person name="Birren B."/>
        </authorList>
    </citation>
    <scope>NUCLEOTIDE SEQUENCE [LARGE SCALE GENOMIC DNA]</scope>
    <source>
        <strain evidence="3">BCC8398</strain>
    </source>
</reference>
<feature type="compositionally biased region" description="Polar residues" evidence="1">
    <location>
        <begin position="25"/>
        <end position="35"/>
    </location>
</feature>
<evidence type="ECO:0000313" key="3">
    <source>
        <dbReference type="Proteomes" id="UP000092666"/>
    </source>
</evidence>
<feature type="region of interest" description="Disordered" evidence="1">
    <location>
        <begin position="253"/>
        <end position="349"/>
    </location>
</feature>
<dbReference type="AlphaFoldDB" id="A0A1B9GPT1"/>
<feature type="region of interest" description="Disordered" evidence="1">
    <location>
        <begin position="78"/>
        <end position="108"/>
    </location>
</feature>
<gene>
    <name evidence="2" type="ORF">I316_05461</name>
</gene>